<proteinExistence type="predicted"/>
<evidence type="ECO:0000313" key="1">
    <source>
        <dbReference type="EMBL" id="CAD8120586.1"/>
    </source>
</evidence>
<dbReference type="AlphaFoldDB" id="A0A8S1QXG5"/>
<protein>
    <submittedName>
        <fullName evidence="1">Uncharacterized protein</fullName>
    </submittedName>
</protein>
<dbReference type="OrthoDB" id="293891at2759"/>
<reference evidence="1" key="1">
    <citation type="submission" date="2021-01" db="EMBL/GenBank/DDBJ databases">
        <authorList>
            <consortium name="Genoscope - CEA"/>
            <person name="William W."/>
        </authorList>
    </citation>
    <scope>NUCLEOTIDE SEQUENCE</scope>
</reference>
<sequence length="192" mass="22295">MQKEITIVNTQHSEYGDMLKLIGIGLRIGEISSAQIEDDYFELSEEEQSEYFHKKGIYSNFDDIYFSLGEFEAIHIENCTIENYNAENDLQDVPLIDITITNCQLEEKNLGYLLESINVQYLQTLNLSNNKLGLNDLNEFENIIDILNKKGAKNTRLILKDNPIIKKYQEEKQSLPTIGTWPYICISQLIWF</sequence>
<gene>
    <name evidence="1" type="ORF">PSON_ATCC_30995.1.T1270044</name>
</gene>
<comment type="caution">
    <text evidence="1">The sequence shown here is derived from an EMBL/GenBank/DDBJ whole genome shotgun (WGS) entry which is preliminary data.</text>
</comment>
<name>A0A8S1QXG5_9CILI</name>
<dbReference type="Proteomes" id="UP000692954">
    <property type="component" value="Unassembled WGS sequence"/>
</dbReference>
<keyword evidence="2" id="KW-1185">Reference proteome</keyword>
<evidence type="ECO:0000313" key="2">
    <source>
        <dbReference type="Proteomes" id="UP000692954"/>
    </source>
</evidence>
<dbReference type="EMBL" id="CAJJDN010000127">
    <property type="protein sequence ID" value="CAD8120586.1"/>
    <property type="molecule type" value="Genomic_DNA"/>
</dbReference>
<organism evidence="1 2">
    <name type="scientific">Paramecium sonneborni</name>
    <dbReference type="NCBI Taxonomy" id="65129"/>
    <lineage>
        <taxon>Eukaryota</taxon>
        <taxon>Sar</taxon>
        <taxon>Alveolata</taxon>
        <taxon>Ciliophora</taxon>
        <taxon>Intramacronucleata</taxon>
        <taxon>Oligohymenophorea</taxon>
        <taxon>Peniculida</taxon>
        <taxon>Parameciidae</taxon>
        <taxon>Paramecium</taxon>
    </lineage>
</organism>
<accession>A0A8S1QXG5</accession>